<dbReference type="GO" id="GO:0022857">
    <property type="term" value="F:transmembrane transporter activity"/>
    <property type="evidence" value="ECO:0007669"/>
    <property type="project" value="TreeGrafter"/>
</dbReference>
<dbReference type="EMBL" id="AMZN01000101">
    <property type="protein sequence ID" value="ELR68627.1"/>
    <property type="molecule type" value="Genomic_DNA"/>
</dbReference>
<evidence type="ECO:0000256" key="1">
    <source>
        <dbReference type="ARBA" id="ARBA00004651"/>
    </source>
</evidence>
<accession>L8JMK5</accession>
<keyword evidence="4 6" id="KW-1133">Transmembrane helix</keyword>
<sequence>MIKNYLTIALRNLRKNKIYLLINTFGMGIAMACCLTAYLLIAFNIEFDDYFRKDKGTKRIVKVMHHYEYANGDQDQDLTAPITMAPWAAEDIPAIEEYTRFVNRWGTLSNEDKAFEENLRFADVSFFDMFKMDLKSGSLKNFKNQQTVFLSEATAEKYFGDEDPVGKTMAVEFNDKNYELTVGGVLAKFPMNISFNIQALLRVELFLDAHEIEPDDWEYTSSVLFKLHNVNQRESVSMVLNRYATLWNETRKEDKTLSFELVPFYTPVINGEVNKSDLRLPIPYIALFIFSGLATIILLIACFNLTNTTIALTGKRMKEIGVRKVMGSGRGQIISQFILETVITISLAIVAGVVMAQIIIPHFATMWQLQYGLEDLSSMNFIMALLVLLFISAILAGVYPALFGSKFRPVELLKGRKQVKGTNLFTRTLLVFQFSLSVIVLTAGTIFTQNAAYQQELDLGYDSEKLVNVKVKRQRSFEQFKRVLTANPEIEAVAGAKNTIGPYSASNVTVRFDTTGLFKTDLYHVGAGYFDVVGLQITAGRDFIEGSETDYSSAVIVDENFVANHRLVNPIDQRLFYRDKPYRIVGVVKNHLSGLKEHNNSEHIYMLAPPSEYTTMVVKVGANTASSLLGSLRKEWKGLFADDPFIYTLQEDVVYEEANGYNKNLQQIFFFLTVLGCLLSACGIYALASLNVQKRIKEIGVRKVLGATVTSILKLVNREFAIILTLAAVLGGAGGYVLTSGLLEDLYAQHMEIGWVSVLLCCITIFIIGISATSGTIFKAAMTNPSKTLRDD</sequence>
<dbReference type="Proteomes" id="UP000011135">
    <property type="component" value="Unassembled WGS sequence"/>
</dbReference>
<reference evidence="9 10" key="1">
    <citation type="submission" date="2012-12" db="EMBL/GenBank/DDBJ databases">
        <title>Genome assembly of Fulvivirga imtechensis AK7.</title>
        <authorList>
            <person name="Nupur N."/>
            <person name="Khatri I."/>
            <person name="Kumar R."/>
            <person name="Subramanian S."/>
            <person name="Pinnaka A."/>
        </authorList>
    </citation>
    <scope>NUCLEOTIDE SEQUENCE [LARGE SCALE GENOMIC DNA]</scope>
    <source>
        <strain evidence="9 10">AK7</strain>
    </source>
</reference>
<feature type="transmembrane region" description="Helical" evidence="6">
    <location>
        <begin position="284"/>
        <end position="312"/>
    </location>
</feature>
<protein>
    <recommendedName>
        <fullName evidence="11">ABC transporter permease</fullName>
    </recommendedName>
</protein>
<comment type="subcellular location">
    <subcellularLocation>
        <location evidence="1">Cell membrane</location>
        <topology evidence="1">Multi-pass membrane protein</topology>
    </subcellularLocation>
</comment>
<dbReference type="Pfam" id="PF02687">
    <property type="entry name" value="FtsX"/>
    <property type="match status" value="2"/>
</dbReference>
<feature type="transmembrane region" description="Helical" evidence="6">
    <location>
        <begin position="720"/>
        <end position="743"/>
    </location>
</feature>
<dbReference type="STRING" id="1237149.C900_00171"/>
<dbReference type="GO" id="GO:0005886">
    <property type="term" value="C:plasma membrane"/>
    <property type="evidence" value="ECO:0007669"/>
    <property type="project" value="UniProtKB-SubCell"/>
</dbReference>
<dbReference type="InterPro" id="IPR050250">
    <property type="entry name" value="Macrolide_Exporter_MacB"/>
</dbReference>
<dbReference type="InterPro" id="IPR025857">
    <property type="entry name" value="MacB_PCD"/>
</dbReference>
<keyword evidence="3 6" id="KW-0812">Transmembrane</keyword>
<evidence type="ECO:0000256" key="4">
    <source>
        <dbReference type="ARBA" id="ARBA00022989"/>
    </source>
</evidence>
<gene>
    <name evidence="9" type="ORF">C900_00171</name>
</gene>
<feature type="transmembrane region" description="Helical" evidence="6">
    <location>
        <begin position="333"/>
        <end position="360"/>
    </location>
</feature>
<keyword evidence="10" id="KW-1185">Reference proteome</keyword>
<comment type="caution">
    <text evidence="9">The sequence shown here is derived from an EMBL/GenBank/DDBJ whole genome shotgun (WGS) entry which is preliminary data.</text>
</comment>
<evidence type="ECO:0000256" key="2">
    <source>
        <dbReference type="ARBA" id="ARBA00022475"/>
    </source>
</evidence>
<feature type="domain" description="ABC3 transporter permease C-terminal" evidence="7">
    <location>
        <begin position="293"/>
        <end position="405"/>
    </location>
</feature>
<evidence type="ECO:0000256" key="6">
    <source>
        <dbReference type="SAM" id="Phobius"/>
    </source>
</evidence>
<feature type="domain" description="ABC3 transporter permease C-terminal" evidence="7">
    <location>
        <begin position="671"/>
        <end position="782"/>
    </location>
</feature>
<dbReference type="PANTHER" id="PTHR30572">
    <property type="entry name" value="MEMBRANE COMPONENT OF TRANSPORTER-RELATED"/>
    <property type="match status" value="1"/>
</dbReference>
<evidence type="ECO:0008006" key="11">
    <source>
        <dbReference type="Google" id="ProtNLM"/>
    </source>
</evidence>
<feature type="transmembrane region" description="Helical" evidence="6">
    <location>
        <begin position="755"/>
        <end position="778"/>
    </location>
</feature>
<feature type="transmembrane region" description="Helical" evidence="6">
    <location>
        <begin position="424"/>
        <end position="447"/>
    </location>
</feature>
<dbReference type="RefSeq" id="WP_009583064.1">
    <property type="nucleotide sequence ID" value="NZ_AMZN01000101.1"/>
</dbReference>
<dbReference type="AlphaFoldDB" id="L8JMK5"/>
<keyword evidence="2" id="KW-1003">Cell membrane</keyword>
<dbReference type="PROSITE" id="PS51257">
    <property type="entry name" value="PROKAR_LIPOPROTEIN"/>
    <property type="match status" value="1"/>
</dbReference>
<evidence type="ECO:0000256" key="3">
    <source>
        <dbReference type="ARBA" id="ARBA00022692"/>
    </source>
</evidence>
<feature type="transmembrane region" description="Helical" evidence="6">
    <location>
        <begin position="380"/>
        <end position="403"/>
    </location>
</feature>
<dbReference type="Pfam" id="PF12704">
    <property type="entry name" value="MacB_PCD"/>
    <property type="match status" value="2"/>
</dbReference>
<feature type="domain" description="MacB-like periplasmic core" evidence="8">
    <location>
        <begin position="441"/>
        <end position="614"/>
    </location>
</feature>
<keyword evidence="5 6" id="KW-0472">Membrane</keyword>
<evidence type="ECO:0000256" key="5">
    <source>
        <dbReference type="ARBA" id="ARBA00023136"/>
    </source>
</evidence>
<feature type="transmembrane region" description="Helical" evidence="6">
    <location>
        <begin position="668"/>
        <end position="688"/>
    </location>
</feature>
<evidence type="ECO:0000259" key="7">
    <source>
        <dbReference type="Pfam" id="PF02687"/>
    </source>
</evidence>
<feature type="domain" description="MacB-like periplasmic core" evidence="8">
    <location>
        <begin position="21"/>
        <end position="236"/>
    </location>
</feature>
<evidence type="ECO:0000259" key="8">
    <source>
        <dbReference type="Pfam" id="PF12704"/>
    </source>
</evidence>
<name>L8JMK5_9BACT</name>
<dbReference type="OrthoDB" id="973970at2"/>
<feature type="transmembrane region" description="Helical" evidence="6">
    <location>
        <begin position="20"/>
        <end position="43"/>
    </location>
</feature>
<evidence type="ECO:0000313" key="9">
    <source>
        <dbReference type="EMBL" id="ELR68627.1"/>
    </source>
</evidence>
<evidence type="ECO:0000313" key="10">
    <source>
        <dbReference type="Proteomes" id="UP000011135"/>
    </source>
</evidence>
<dbReference type="InterPro" id="IPR003838">
    <property type="entry name" value="ABC3_permease_C"/>
</dbReference>
<dbReference type="PANTHER" id="PTHR30572:SF18">
    <property type="entry name" value="ABC-TYPE MACROLIDE FAMILY EXPORT SYSTEM PERMEASE COMPONENT 2"/>
    <property type="match status" value="1"/>
</dbReference>
<dbReference type="eggNOG" id="COG0577">
    <property type="taxonomic scope" value="Bacteria"/>
</dbReference>
<organism evidence="9 10">
    <name type="scientific">Fulvivirga imtechensis AK7</name>
    <dbReference type="NCBI Taxonomy" id="1237149"/>
    <lineage>
        <taxon>Bacteria</taxon>
        <taxon>Pseudomonadati</taxon>
        <taxon>Bacteroidota</taxon>
        <taxon>Cytophagia</taxon>
        <taxon>Cytophagales</taxon>
        <taxon>Fulvivirgaceae</taxon>
        <taxon>Fulvivirga</taxon>
    </lineage>
</organism>
<proteinExistence type="predicted"/>